<proteinExistence type="predicted"/>
<dbReference type="InterPro" id="IPR009781">
    <property type="entry name" value="DUF1345"/>
</dbReference>
<dbReference type="RefSeq" id="WP_229785287.1">
    <property type="nucleotide sequence ID" value="NZ_BMPM01000005.1"/>
</dbReference>
<reference evidence="2 3" key="1">
    <citation type="submission" date="2024-10" db="EMBL/GenBank/DDBJ databases">
        <title>Novel secondary metabolite-producing bacteria for plant disease control.</title>
        <authorList>
            <person name="Chevrette M."/>
        </authorList>
    </citation>
    <scope>NUCLEOTIDE SEQUENCE [LARGE SCALE GENOMIC DNA]</scope>
    <source>
        <strain evidence="2 3">J30 TE3557</strain>
    </source>
</reference>
<keyword evidence="1" id="KW-0812">Transmembrane</keyword>
<dbReference type="Pfam" id="PF07077">
    <property type="entry name" value="DUF1345"/>
    <property type="match status" value="1"/>
</dbReference>
<evidence type="ECO:0000256" key="1">
    <source>
        <dbReference type="SAM" id="Phobius"/>
    </source>
</evidence>
<comment type="caution">
    <text evidence="2">The sequence shown here is derived from an EMBL/GenBank/DDBJ whole genome shotgun (WGS) entry which is preliminary data.</text>
</comment>
<feature type="transmembrane region" description="Helical" evidence="1">
    <location>
        <begin position="118"/>
        <end position="138"/>
    </location>
</feature>
<evidence type="ECO:0000313" key="3">
    <source>
        <dbReference type="Proteomes" id="UP001620520"/>
    </source>
</evidence>
<keyword evidence="1" id="KW-0472">Membrane</keyword>
<keyword evidence="3" id="KW-1185">Reference proteome</keyword>
<dbReference type="EMBL" id="JBIYEW010000003">
    <property type="protein sequence ID" value="MFK4641220.1"/>
    <property type="molecule type" value="Genomic_DNA"/>
</dbReference>
<protein>
    <submittedName>
        <fullName evidence="2">Membrane protein</fullName>
    </submittedName>
</protein>
<feature type="transmembrane region" description="Helical" evidence="1">
    <location>
        <begin position="20"/>
        <end position="39"/>
    </location>
</feature>
<organism evidence="2 3">
    <name type="scientific">Paenarthrobacter histidinolovorans</name>
    <dbReference type="NCBI Taxonomy" id="43664"/>
    <lineage>
        <taxon>Bacteria</taxon>
        <taxon>Bacillati</taxon>
        <taxon>Actinomycetota</taxon>
        <taxon>Actinomycetes</taxon>
        <taxon>Micrococcales</taxon>
        <taxon>Micrococcaceae</taxon>
        <taxon>Paenarthrobacter</taxon>
    </lineage>
</organism>
<feature type="transmembrane region" description="Helical" evidence="1">
    <location>
        <begin position="86"/>
        <end position="106"/>
    </location>
</feature>
<accession>A0ABW8NCC5</accession>
<name>A0ABW8NCC5_9MICC</name>
<evidence type="ECO:0000313" key="2">
    <source>
        <dbReference type="EMBL" id="MFK4641220.1"/>
    </source>
</evidence>
<gene>
    <name evidence="2" type="ORF">ABIA52_004109</name>
</gene>
<dbReference type="Proteomes" id="UP001620520">
    <property type="component" value="Unassembled WGS sequence"/>
</dbReference>
<feature type="transmembrane region" description="Helical" evidence="1">
    <location>
        <begin position="203"/>
        <end position="224"/>
    </location>
</feature>
<feature type="transmembrane region" description="Helical" evidence="1">
    <location>
        <begin position="45"/>
        <end position="65"/>
    </location>
</feature>
<sequence length="225" mass="24076">MTSGGKVKSIRVRRSRLRFVAMLVAGAATFTATGLAGSWVDAPAVGWATAALVYVAWVWLVIARMDPGQTRQHATSEDPSRGVTDLLILIANLASIAAAVAVIVNSHTEDNGSRLSSGALALVCVALSWMLVQTLFTLRYAELYYSPEEDAGGEVGGISFNQDRPPQYTDFAYLATSLGMTYQVSDTNLGNHRIRAEALKHSLLSYLFGTVILAVTINLVIGLAQ</sequence>
<keyword evidence="1" id="KW-1133">Transmembrane helix</keyword>